<dbReference type="AlphaFoldDB" id="A0AAV1K3E4"/>
<keyword evidence="4" id="KW-1015">Disulfide bond</keyword>
<evidence type="ECO:0000256" key="6">
    <source>
        <dbReference type="RuleBase" id="RU361235"/>
    </source>
</evidence>
<evidence type="ECO:0000313" key="9">
    <source>
        <dbReference type="Proteomes" id="UP001497472"/>
    </source>
</evidence>
<keyword evidence="5" id="KW-0325">Glycoprotein</keyword>
<dbReference type="PROSITE" id="PS00122">
    <property type="entry name" value="CARBOXYLESTERASE_B_1"/>
    <property type="match status" value="1"/>
</dbReference>
<evidence type="ECO:0000256" key="2">
    <source>
        <dbReference type="ARBA" id="ARBA00022487"/>
    </source>
</evidence>
<comment type="similarity">
    <text evidence="1 6">Belongs to the type-B carboxylesterase/lipase family.</text>
</comment>
<proteinExistence type="inferred from homology"/>
<evidence type="ECO:0000256" key="4">
    <source>
        <dbReference type="ARBA" id="ARBA00023157"/>
    </source>
</evidence>
<dbReference type="Pfam" id="PF00135">
    <property type="entry name" value="COesterase"/>
    <property type="match status" value="1"/>
</dbReference>
<comment type="caution">
    <text evidence="8">The sequence shown here is derived from an EMBL/GenBank/DDBJ whole genome shotgun (WGS) entry which is preliminary data.</text>
</comment>
<evidence type="ECO:0000259" key="7">
    <source>
        <dbReference type="Pfam" id="PF00135"/>
    </source>
</evidence>
<feature type="domain" description="Carboxylesterase type B" evidence="7">
    <location>
        <begin position="23"/>
        <end position="541"/>
    </location>
</feature>
<organism evidence="8 9">
    <name type="scientific">Leptosia nina</name>
    <dbReference type="NCBI Taxonomy" id="320188"/>
    <lineage>
        <taxon>Eukaryota</taxon>
        <taxon>Metazoa</taxon>
        <taxon>Ecdysozoa</taxon>
        <taxon>Arthropoda</taxon>
        <taxon>Hexapoda</taxon>
        <taxon>Insecta</taxon>
        <taxon>Pterygota</taxon>
        <taxon>Neoptera</taxon>
        <taxon>Endopterygota</taxon>
        <taxon>Lepidoptera</taxon>
        <taxon>Glossata</taxon>
        <taxon>Ditrysia</taxon>
        <taxon>Papilionoidea</taxon>
        <taxon>Pieridae</taxon>
        <taxon>Pierinae</taxon>
        <taxon>Leptosia</taxon>
    </lineage>
</organism>
<evidence type="ECO:0000256" key="1">
    <source>
        <dbReference type="ARBA" id="ARBA00005964"/>
    </source>
</evidence>
<evidence type="ECO:0000313" key="8">
    <source>
        <dbReference type="EMBL" id="CAK1555093.1"/>
    </source>
</evidence>
<gene>
    <name evidence="8" type="ORF">LNINA_LOCUS13931</name>
</gene>
<dbReference type="EC" id="3.1.1.-" evidence="6"/>
<evidence type="ECO:0000256" key="3">
    <source>
        <dbReference type="ARBA" id="ARBA00022801"/>
    </source>
</evidence>
<keyword evidence="2" id="KW-0719">Serine esterase</keyword>
<dbReference type="InterPro" id="IPR019819">
    <property type="entry name" value="Carboxylesterase_B_CS"/>
</dbReference>
<dbReference type="InterPro" id="IPR050309">
    <property type="entry name" value="Type-B_Carboxylest/Lipase"/>
</dbReference>
<dbReference type="InterPro" id="IPR002018">
    <property type="entry name" value="CarbesteraseB"/>
</dbReference>
<dbReference type="InterPro" id="IPR019826">
    <property type="entry name" value="Carboxylesterase_B_AS"/>
</dbReference>
<keyword evidence="3 6" id="KW-0378">Hydrolase</keyword>
<dbReference type="PROSITE" id="PS00941">
    <property type="entry name" value="CARBOXYLESTERASE_B_2"/>
    <property type="match status" value="1"/>
</dbReference>
<accession>A0AAV1K3E4</accession>
<dbReference type="EMBL" id="CAVLEF010000280">
    <property type="protein sequence ID" value="CAK1555093.1"/>
    <property type="molecule type" value="Genomic_DNA"/>
</dbReference>
<dbReference type="GO" id="GO:0052689">
    <property type="term" value="F:carboxylic ester hydrolase activity"/>
    <property type="evidence" value="ECO:0007669"/>
    <property type="project" value="UniProtKB-KW"/>
</dbReference>
<evidence type="ECO:0000256" key="5">
    <source>
        <dbReference type="ARBA" id="ARBA00023180"/>
    </source>
</evidence>
<keyword evidence="9" id="KW-1185">Reference proteome</keyword>
<name>A0AAV1K3E4_9NEOP</name>
<dbReference type="Proteomes" id="UP001497472">
    <property type="component" value="Unassembled WGS sequence"/>
</dbReference>
<dbReference type="Gene3D" id="3.40.50.1820">
    <property type="entry name" value="alpha/beta hydrolase"/>
    <property type="match status" value="1"/>
</dbReference>
<sequence length="551" mass="62007">MFYVWDNFNEASTSSLSFYKMVVVTVEQGRLEGAKIRTVSDDCDYYSFKGIPYAAPPVGKLRFLEPQPPKPWSGVRSATEHGPVCPQLNIFNLEKIPGSEDCLFLNVYTPDVSPKLPLPVMVFIHGGGLKCGSGNDDHYGPDFLVSHGVVLVTINYRLDIFGFLCLDTKEVPGNAGLKDQVEALKWVKRNISRFGGDTNNVTLFGESAGGLSTILHVLSPLSKGLFQRVVVMSGSPFCDWAIPFEPRKRAFALGKELGLETEDENVLLEFLQGLPSSQLMDTKPCILTSEHNMDYMKFYCFTYVVEKNLGQRAFLLKDPGQILKSGEFNDVDVIMGYTSHEMIAGLVDKSLMEKYLKYDESLLPRSIFYNCTPSKALEIADTIKKHYGIPHVDHAKQARKLIKFWSESVMIHNIQKLLALLGECRRFNTYFYQFSSVSERNVIGGLGKEYGIMGASHLDDLMYLFHSNLYNIPIDKGSRSYKMVQQFCSLITNFAKYGNPTPDSSLGVSWPIYDNKSKCYLNIDEHLTSGSRLHEDVVKFWENIYALAGVQ</sequence>
<dbReference type="PANTHER" id="PTHR11559">
    <property type="entry name" value="CARBOXYLESTERASE"/>
    <property type="match status" value="1"/>
</dbReference>
<dbReference type="SUPFAM" id="SSF53474">
    <property type="entry name" value="alpha/beta-Hydrolases"/>
    <property type="match status" value="1"/>
</dbReference>
<reference evidence="8 9" key="1">
    <citation type="submission" date="2023-11" db="EMBL/GenBank/DDBJ databases">
        <authorList>
            <person name="Okamura Y."/>
        </authorList>
    </citation>
    <scope>NUCLEOTIDE SEQUENCE [LARGE SCALE GENOMIC DNA]</scope>
</reference>
<dbReference type="InterPro" id="IPR029058">
    <property type="entry name" value="AB_hydrolase_fold"/>
</dbReference>
<protein>
    <recommendedName>
        <fullName evidence="6">Carboxylic ester hydrolase</fullName>
        <ecNumber evidence="6">3.1.1.-</ecNumber>
    </recommendedName>
</protein>